<dbReference type="GO" id="GO:0004476">
    <property type="term" value="F:mannose-6-phosphate isomerase activity"/>
    <property type="evidence" value="ECO:0007669"/>
    <property type="project" value="InterPro"/>
</dbReference>
<dbReference type="Pfam" id="PF21621">
    <property type="entry name" value="MPI_cupin_dom"/>
    <property type="match status" value="1"/>
</dbReference>
<comment type="cofactor">
    <cofactor evidence="5">
        <name>Zn(2+)</name>
        <dbReference type="ChEBI" id="CHEBI:29105"/>
    </cofactor>
    <text evidence="5">Binds 1 zinc ion per subunit.</text>
</comment>
<dbReference type="Pfam" id="PF20511">
    <property type="entry name" value="PMI_typeI_cat"/>
    <property type="match status" value="1"/>
</dbReference>
<gene>
    <name evidence="9" type="ORF">OO016_11265</name>
</gene>
<organism evidence="9 10">
    <name type="scientific">Lentiprolixibacter aurantiacus</name>
    <dbReference type="NCBI Taxonomy" id="2993939"/>
    <lineage>
        <taxon>Bacteria</taxon>
        <taxon>Pseudomonadati</taxon>
        <taxon>Bacteroidota</taxon>
        <taxon>Flavobacteriia</taxon>
        <taxon>Flavobacteriales</taxon>
        <taxon>Flavobacteriaceae</taxon>
        <taxon>Lentiprolixibacter</taxon>
    </lineage>
</organism>
<evidence type="ECO:0000259" key="8">
    <source>
        <dbReference type="Pfam" id="PF21621"/>
    </source>
</evidence>
<dbReference type="Proteomes" id="UP001207116">
    <property type="component" value="Unassembled WGS sequence"/>
</dbReference>
<keyword evidence="2 5" id="KW-0862">Zinc</keyword>
<evidence type="ECO:0000256" key="6">
    <source>
        <dbReference type="PIRSR" id="PIRSR036894-2"/>
    </source>
</evidence>
<evidence type="ECO:0000313" key="10">
    <source>
        <dbReference type="Proteomes" id="UP001207116"/>
    </source>
</evidence>
<evidence type="ECO:0000256" key="4">
    <source>
        <dbReference type="ARBA" id="ARBA00030762"/>
    </source>
</evidence>
<dbReference type="GO" id="GO:0008270">
    <property type="term" value="F:zinc ion binding"/>
    <property type="evidence" value="ECO:0007669"/>
    <property type="project" value="InterPro"/>
</dbReference>
<feature type="active site" evidence="6">
    <location>
        <position position="198"/>
    </location>
</feature>
<feature type="binding site" evidence="5">
    <location>
        <position position="178"/>
    </location>
    <ligand>
        <name>Zn(2+)</name>
        <dbReference type="ChEBI" id="CHEBI:29105"/>
    </ligand>
</feature>
<feature type="domain" description="Mannose-6-phosphate isomerase cupin" evidence="8">
    <location>
        <begin position="246"/>
        <end position="313"/>
    </location>
</feature>
<dbReference type="Gene3D" id="2.60.120.10">
    <property type="entry name" value="Jelly Rolls"/>
    <property type="match status" value="2"/>
</dbReference>
<keyword evidence="10" id="KW-1185">Reference proteome</keyword>
<evidence type="ECO:0000313" key="9">
    <source>
        <dbReference type="EMBL" id="MCX2720181.1"/>
    </source>
</evidence>
<protein>
    <recommendedName>
        <fullName evidence="3">Phosphohexomutase</fullName>
    </recommendedName>
    <alternativeName>
        <fullName evidence="4">Phosphomannose isomerase</fullName>
    </alternativeName>
</protein>
<evidence type="ECO:0000259" key="7">
    <source>
        <dbReference type="Pfam" id="PF20511"/>
    </source>
</evidence>
<evidence type="ECO:0000256" key="5">
    <source>
        <dbReference type="PIRSR" id="PIRSR036894-1"/>
    </source>
</evidence>
<dbReference type="EMBL" id="JAPFQP010000003">
    <property type="protein sequence ID" value="MCX2720181.1"/>
    <property type="molecule type" value="Genomic_DNA"/>
</dbReference>
<feature type="binding site" evidence="5">
    <location>
        <position position="120"/>
    </location>
    <ligand>
        <name>Zn(2+)</name>
        <dbReference type="ChEBI" id="CHEBI:29105"/>
    </ligand>
</feature>
<evidence type="ECO:0000256" key="3">
    <source>
        <dbReference type="ARBA" id="ARBA00029741"/>
    </source>
</evidence>
<dbReference type="AlphaFoldDB" id="A0AAE3SPG1"/>
<feature type="binding site" evidence="5">
    <location>
        <position position="103"/>
    </location>
    <ligand>
        <name>Zn(2+)</name>
        <dbReference type="ChEBI" id="CHEBI:29105"/>
    </ligand>
</feature>
<dbReference type="SUPFAM" id="SSF51182">
    <property type="entry name" value="RmlC-like cupins"/>
    <property type="match status" value="1"/>
</dbReference>
<dbReference type="RefSeq" id="WP_266013829.1">
    <property type="nucleotide sequence ID" value="NZ_JAPFQP010000003.1"/>
</dbReference>
<comment type="caution">
    <text evidence="9">The sequence shown here is derived from an EMBL/GenBank/DDBJ whole genome shotgun (WGS) entry which is preliminary data.</text>
</comment>
<reference evidence="9" key="1">
    <citation type="submission" date="2022-11" db="EMBL/GenBank/DDBJ databases">
        <title>The characterization of three novel Bacteroidetes species and genomic analysis of their roles in tidal elemental geochemical cycles.</title>
        <authorList>
            <person name="Ma K.-J."/>
        </authorList>
    </citation>
    <scope>NUCLEOTIDE SEQUENCE</scope>
    <source>
        <strain evidence="9">M415</strain>
    </source>
</reference>
<dbReference type="InterPro" id="IPR049071">
    <property type="entry name" value="MPI_cupin_dom"/>
</dbReference>
<dbReference type="CDD" id="cd07010">
    <property type="entry name" value="cupin_PMI_type_I_N_bac"/>
    <property type="match status" value="1"/>
</dbReference>
<proteinExistence type="predicted"/>
<dbReference type="PANTHER" id="PTHR42742">
    <property type="entry name" value="TRANSCRIPTIONAL REPRESSOR MPRA"/>
    <property type="match status" value="1"/>
</dbReference>
<evidence type="ECO:0000256" key="1">
    <source>
        <dbReference type="ARBA" id="ARBA00022723"/>
    </source>
</evidence>
<dbReference type="PIRSF" id="PIRSF036894">
    <property type="entry name" value="PMI_Firm_short"/>
    <property type="match status" value="1"/>
</dbReference>
<dbReference type="PANTHER" id="PTHR42742:SF3">
    <property type="entry name" value="FRUCTOKINASE"/>
    <property type="match status" value="1"/>
</dbReference>
<dbReference type="InterPro" id="IPR051804">
    <property type="entry name" value="Carb_Metab_Reg_Kinase/Isom"/>
</dbReference>
<accession>A0AAE3SPG1</accession>
<evidence type="ECO:0000256" key="2">
    <source>
        <dbReference type="ARBA" id="ARBA00022833"/>
    </source>
</evidence>
<sequence length="322" mass="35601">MQLYPLKFIPILKERIWGGSKLKNELGKPAQGPNIGESWEVSAVPGDISIVSNGAYEGISLQELIDRFPEELLGSSIVSRFGAEFPILIKFIDAADDLSIQVHPDDELARKRHNSFGKTEMWYVMQADPGARLLIDFNHAVSAEEYQRHLEDNTLLDLMNKEAVDAGDTFFINAGKIHAIGAGVMLAEIQQTSDLTYRVYDYDRRDANGNARELHTEEALEAIDFSAEQNFRVSYPKVPNTANPMVDSPYFTTNYIPLNGCLEQDLSGRDAFSIWIVVAGSVRLTTEGGSINLSKGETCLMPAGINSLQLEGENASLLEVTL</sequence>
<keyword evidence="1 5" id="KW-0479">Metal-binding</keyword>
<dbReference type="InterPro" id="IPR014628">
    <property type="entry name" value="Man6P_isomerase_Firm_short"/>
</dbReference>
<keyword evidence="9" id="KW-0413">Isomerase</keyword>
<dbReference type="GO" id="GO:0005975">
    <property type="term" value="P:carbohydrate metabolic process"/>
    <property type="evidence" value="ECO:0007669"/>
    <property type="project" value="InterPro"/>
</dbReference>
<dbReference type="InterPro" id="IPR014710">
    <property type="entry name" value="RmlC-like_jellyroll"/>
</dbReference>
<dbReference type="InterPro" id="IPR046457">
    <property type="entry name" value="PMI_typeI_cat"/>
</dbReference>
<dbReference type="InterPro" id="IPR011051">
    <property type="entry name" value="RmlC_Cupin_sf"/>
</dbReference>
<feature type="domain" description="Phosphomannose isomerase type I catalytic" evidence="7">
    <location>
        <begin position="8"/>
        <end position="114"/>
    </location>
</feature>
<name>A0AAE3SPG1_9FLAO</name>